<name>A0A8X6MJ55_9ARAC</name>
<proteinExistence type="predicted"/>
<dbReference type="Proteomes" id="UP000886998">
    <property type="component" value="Unassembled WGS sequence"/>
</dbReference>
<dbReference type="AlphaFoldDB" id="A0A8X6MJ55"/>
<protein>
    <submittedName>
        <fullName evidence="1">Uncharacterized protein</fullName>
    </submittedName>
</protein>
<evidence type="ECO:0000313" key="1">
    <source>
        <dbReference type="EMBL" id="GFS60886.1"/>
    </source>
</evidence>
<keyword evidence="2" id="KW-1185">Reference proteome</keyword>
<dbReference type="EMBL" id="BMAV01027616">
    <property type="protein sequence ID" value="GFS60886.1"/>
    <property type="molecule type" value="Genomic_DNA"/>
</dbReference>
<organism evidence="1 2">
    <name type="scientific">Trichonephila inaurata madagascariensis</name>
    <dbReference type="NCBI Taxonomy" id="2747483"/>
    <lineage>
        <taxon>Eukaryota</taxon>
        <taxon>Metazoa</taxon>
        <taxon>Ecdysozoa</taxon>
        <taxon>Arthropoda</taxon>
        <taxon>Chelicerata</taxon>
        <taxon>Arachnida</taxon>
        <taxon>Araneae</taxon>
        <taxon>Araneomorphae</taxon>
        <taxon>Entelegynae</taxon>
        <taxon>Araneoidea</taxon>
        <taxon>Nephilidae</taxon>
        <taxon>Trichonephila</taxon>
        <taxon>Trichonephila inaurata</taxon>
    </lineage>
</organism>
<evidence type="ECO:0000313" key="2">
    <source>
        <dbReference type="Proteomes" id="UP000886998"/>
    </source>
</evidence>
<accession>A0A8X6MJ55</accession>
<sequence>MKAYLHNLIDTPVKADTHVPAISGSFVLRRTITAFHLPLGSNNDILWSCLILLASLRTVCPIIGVKNQRTMVTSVMQSSVLIREVLMMYHLIERPSECTVSYVKKIPI</sequence>
<comment type="caution">
    <text evidence="1">The sequence shown here is derived from an EMBL/GenBank/DDBJ whole genome shotgun (WGS) entry which is preliminary data.</text>
</comment>
<reference evidence="1" key="1">
    <citation type="submission" date="2020-08" db="EMBL/GenBank/DDBJ databases">
        <title>Multicomponent nature underlies the extraordinary mechanical properties of spider dragline silk.</title>
        <authorList>
            <person name="Kono N."/>
            <person name="Nakamura H."/>
            <person name="Mori M."/>
            <person name="Yoshida Y."/>
            <person name="Ohtoshi R."/>
            <person name="Malay A.D."/>
            <person name="Moran D.A.P."/>
            <person name="Tomita M."/>
            <person name="Numata K."/>
            <person name="Arakawa K."/>
        </authorList>
    </citation>
    <scope>NUCLEOTIDE SEQUENCE</scope>
</reference>
<gene>
    <name evidence="1" type="ORF">TNIN_433341</name>
</gene>